<name>A0A0S4MLH7_ECHMU</name>
<dbReference type="GO" id="GO:0003964">
    <property type="term" value="F:RNA-directed DNA polymerase activity"/>
    <property type="evidence" value="ECO:0007669"/>
    <property type="project" value="UniProtKB-KW"/>
</dbReference>
<reference evidence="2" key="1">
    <citation type="journal article" date="2013" name="Nature">
        <title>The genomes of four tapeworm species reveal adaptations to parasitism.</title>
        <authorList>
            <person name="Tsai I.J."/>
            <person name="Zarowiecki M."/>
            <person name="Holroyd N."/>
            <person name="Garciarrubio A."/>
            <person name="Sanchez-Flores A."/>
            <person name="Brooks K.L."/>
            <person name="Tracey A."/>
            <person name="Bobes R.J."/>
            <person name="Fragoso G."/>
            <person name="Sciutto E."/>
            <person name="Aslett M."/>
            <person name="Beasley H."/>
            <person name="Bennett H.M."/>
            <person name="Cai J."/>
            <person name="Camicia F."/>
            <person name="Clark R."/>
            <person name="Cucher M."/>
            <person name="De Silva N."/>
            <person name="Day T.A."/>
            <person name="Deplazes P."/>
            <person name="Estrada K."/>
            <person name="Fernandez C."/>
            <person name="Holland P.W."/>
            <person name="Hou J."/>
            <person name="Hu S."/>
            <person name="Huckvale T."/>
            <person name="Hung S.S."/>
            <person name="Kamenetzky L."/>
            <person name="Keane J.A."/>
            <person name="Kiss F."/>
            <person name="Koziol U."/>
            <person name="Lambert O."/>
            <person name="Liu K."/>
            <person name="Luo X."/>
            <person name="Luo Y."/>
            <person name="Macchiaroli N."/>
            <person name="Nichol S."/>
            <person name="Paps J."/>
            <person name="Parkinson J."/>
            <person name="Pouchkina-Stantcheva N."/>
            <person name="Riddiford N."/>
            <person name="Rosenzvit M."/>
            <person name="Salinas G."/>
            <person name="Wasmuth J.D."/>
            <person name="Zamanian M."/>
            <person name="Zheng Y."/>
            <person name="Cai X."/>
            <person name="Soberon X."/>
            <person name="Olson P.D."/>
            <person name="Laclette J.P."/>
            <person name="Brehm K."/>
            <person name="Berriman M."/>
            <person name="Garciarrubio A."/>
            <person name="Bobes R.J."/>
            <person name="Fragoso G."/>
            <person name="Sanchez-Flores A."/>
            <person name="Estrada K."/>
            <person name="Cevallos M.A."/>
            <person name="Morett E."/>
            <person name="Gonzalez V."/>
            <person name="Portillo T."/>
            <person name="Ochoa-Leyva A."/>
            <person name="Jose M.V."/>
            <person name="Sciutto E."/>
            <person name="Landa A."/>
            <person name="Jimenez L."/>
            <person name="Valdes V."/>
            <person name="Carrero J.C."/>
            <person name="Larralde C."/>
            <person name="Morales-Montor J."/>
            <person name="Limon-Lason J."/>
            <person name="Soberon X."/>
            <person name="Laclette J.P."/>
        </authorList>
    </citation>
    <scope>NUCLEOTIDE SEQUENCE [LARGE SCALE GENOMIC DNA]</scope>
</reference>
<keyword evidence="2" id="KW-0695">RNA-directed DNA polymerase</keyword>
<dbReference type="Proteomes" id="UP000017246">
    <property type="component" value="Unassembled WGS sequence"/>
</dbReference>
<keyword evidence="3" id="KW-1185">Reference proteome</keyword>
<dbReference type="InterPro" id="IPR043784">
    <property type="entry name" value="DUF5726"/>
</dbReference>
<evidence type="ECO:0000313" key="2">
    <source>
        <dbReference type="EMBL" id="CUT99585.1"/>
    </source>
</evidence>
<dbReference type="Pfam" id="PF18996">
    <property type="entry name" value="DUF5726"/>
    <property type="match status" value="1"/>
</dbReference>
<protein>
    <submittedName>
        <fullName evidence="2">RNA directed DNA polymerase (Reverse transcriptase)</fullName>
    </submittedName>
</protein>
<proteinExistence type="predicted"/>
<keyword evidence="2" id="KW-0548">Nucleotidyltransferase</keyword>
<evidence type="ECO:0000313" key="3">
    <source>
        <dbReference type="Proteomes" id="UP000017246"/>
    </source>
</evidence>
<organism evidence="2 3">
    <name type="scientific">Echinococcus multilocularis</name>
    <name type="common">Fox tapeworm</name>
    <dbReference type="NCBI Taxonomy" id="6211"/>
    <lineage>
        <taxon>Eukaryota</taxon>
        <taxon>Metazoa</taxon>
        <taxon>Spiralia</taxon>
        <taxon>Lophotrochozoa</taxon>
        <taxon>Platyhelminthes</taxon>
        <taxon>Cestoda</taxon>
        <taxon>Eucestoda</taxon>
        <taxon>Cyclophyllidea</taxon>
        <taxon>Taeniidae</taxon>
        <taxon>Echinococcus</taxon>
    </lineage>
</organism>
<feature type="domain" description="DUF5726" evidence="1">
    <location>
        <begin position="56"/>
        <end position="106"/>
    </location>
</feature>
<reference evidence="2" key="2">
    <citation type="submission" date="2015-11" db="EMBL/GenBank/DDBJ databases">
        <authorList>
            <person name="Zhang Y."/>
            <person name="Guo Z."/>
        </authorList>
    </citation>
    <scope>NUCLEOTIDE SEQUENCE</scope>
</reference>
<dbReference type="EMBL" id="LN902845">
    <property type="protein sequence ID" value="CUT99585.1"/>
    <property type="molecule type" value="Genomic_DNA"/>
</dbReference>
<dbReference type="AlphaFoldDB" id="A0A0S4MLH7"/>
<sequence length="108" mass="12189">MVPQLLAEERLGALESSKSSLPFRSEDMKAREEEIGRNHATLVLALPDLPPYKDDMSFEKWFKTVKIDLRLLSARKLPNALLKDLFLAAIDVDITPDTDIDQCCDTSI</sequence>
<evidence type="ECO:0000259" key="1">
    <source>
        <dbReference type="Pfam" id="PF18996"/>
    </source>
</evidence>
<keyword evidence="2" id="KW-0808">Transferase</keyword>
<accession>A0A0S4MLH7</accession>